<sequence>MKVTKEETWTMGELEDYQLEELARQIGEGYTSGRLDDENANIYWELKYNVWKD</sequence>
<organism evidence="1">
    <name type="scientific">marine sediment metagenome</name>
    <dbReference type="NCBI Taxonomy" id="412755"/>
    <lineage>
        <taxon>unclassified sequences</taxon>
        <taxon>metagenomes</taxon>
        <taxon>ecological metagenomes</taxon>
    </lineage>
</organism>
<reference evidence="1" key="1">
    <citation type="journal article" date="2015" name="Nature">
        <title>Complex archaea that bridge the gap between prokaryotes and eukaryotes.</title>
        <authorList>
            <person name="Spang A."/>
            <person name="Saw J.H."/>
            <person name="Jorgensen S.L."/>
            <person name="Zaremba-Niedzwiedzka K."/>
            <person name="Martijn J."/>
            <person name="Lind A.E."/>
            <person name="van Eijk R."/>
            <person name="Schleper C."/>
            <person name="Guy L."/>
            <person name="Ettema T.J."/>
        </authorList>
    </citation>
    <scope>NUCLEOTIDE SEQUENCE</scope>
</reference>
<evidence type="ECO:0000313" key="1">
    <source>
        <dbReference type="EMBL" id="KKN50760.1"/>
    </source>
</evidence>
<dbReference type="EMBL" id="LAZR01001096">
    <property type="protein sequence ID" value="KKN50760.1"/>
    <property type="molecule type" value="Genomic_DNA"/>
</dbReference>
<comment type="caution">
    <text evidence="1">The sequence shown here is derived from an EMBL/GenBank/DDBJ whole genome shotgun (WGS) entry which is preliminary data.</text>
</comment>
<accession>A0A0F9R2F4</accession>
<gene>
    <name evidence="1" type="ORF">LCGC14_0629300</name>
</gene>
<name>A0A0F9R2F4_9ZZZZ</name>
<dbReference type="AlphaFoldDB" id="A0A0F9R2F4"/>
<protein>
    <submittedName>
        <fullName evidence="1">Uncharacterized protein</fullName>
    </submittedName>
</protein>
<proteinExistence type="predicted"/>